<dbReference type="EMBL" id="JAWZYT010000001">
    <property type="protein sequence ID" value="KAK4329650.1"/>
    <property type="molecule type" value="Genomic_DNA"/>
</dbReference>
<keyword evidence="2" id="KW-1185">Reference proteome</keyword>
<organism evidence="1 2">
    <name type="scientific">Petrolisthes manimaculis</name>
    <dbReference type="NCBI Taxonomy" id="1843537"/>
    <lineage>
        <taxon>Eukaryota</taxon>
        <taxon>Metazoa</taxon>
        <taxon>Ecdysozoa</taxon>
        <taxon>Arthropoda</taxon>
        <taxon>Crustacea</taxon>
        <taxon>Multicrustacea</taxon>
        <taxon>Malacostraca</taxon>
        <taxon>Eumalacostraca</taxon>
        <taxon>Eucarida</taxon>
        <taxon>Decapoda</taxon>
        <taxon>Pleocyemata</taxon>
        <taxon>Anomura</taxon>
        <taxon>Galatheoidea</taxon>
        <taxon>Porcellanidae</taxon>
        <taxon>Petrolisthes</taxon>
    </lineage>
</organism>
<reference evidence="1" key="1">
    <citation type="submission" date="2023-11" db="EMBL/GenBank/DDBJ databases">
        <title>Genome assemblies of two species of porcelain crab, Petrolisthes cinctipes and Petrolisthes manimaculis (Anomura: Porcellanidae).</title>
        <authorList>
            <person name="Angst P."/>
        </authorList>
    </citation>
    <scope>NUCLEOTIDE SEQUENCE</scope>
    <source>
        <strain evidence="1">PB745_02</strain>
        <tissue evidence="1">Gill</tissue>
    </source>
</reference>
<name>A0AAE1QN94_9EUCA</name>
<gene>
    <name evidence="1" type="ORF">Pmani_000003</name>
</gene>
<dbReference type="Proteomes" id="UP001292094">
    <property type="component" value="Unassembled WGS sequence"/>
</dbReference>
<evidence type="ECO:0000313" key="2">
    <source>
        <dbReference type="Proteomes" id="UP001292094"/>
    </source>
</evidence>
<proteinExistence type="predicted"/>
<comment type="caution">
    <text evidence="1">The sequence shown here is derived from an EMBL/GenBank/DDBJ whole genome shotgun (WGS) entry which is preliminary data.</text>
</comment>
<sequence>MTLSNFFITSMKGAKKSQAVGITDKKTTDDQVVNPSSGLRRLCVCIKSYNKHNKLTTTVWKEGYCNSFGSAEDW</sequence>
<dbReference type="AlphaFoldDB" id="A0AAE1QN94"/>
<protein>
    <submittedName>
        <fullName evidence="1">Uncharacterized protein</fullName>
    </submittedName>
</protein>
<accession>A0AAE1QN94</accession>
<evidence type="ECO:0000313" key="1">
    <source>
        <dbReference type="EMBL" id="KAK4329650.1"/>
    </source>
</evidence>